<dbReference type="Pfam" id="PF02995">
    <property type="entry name" value="DUF229"/>
    <property type="match status" value="1"/>
</dbReference>
<reference evidence="3" key="1">
    <citation type="submission" date="2014-01" db="EMBL/GenBank/DDBJ databases">
        <title>The Genome Sequence of Anopheles farauti FAR1 (V2).</title>
        <authorList>
            <consortium name="The Broad Institute Genomics Platform"/>
            <person name="Neafsey D.E."/>
            <person name="Besansky N."/>
            <person name="Howell P."/>
            <person name="Walton C."/>
            <person name="Young S.K."/>
            <person name="Zeng Q."/>
            <person name="Gargeya S."/>
            <person name="Fitzgerald M."/>
            <person name="Haas B."/>
            <person name="Abouelleil A."/>
            <person name="Allen A.W."/>
            <person name="Alvarado L."/>
            <person name="Arachchi H.M."/>
            <person name="Berlin A.M."/>
            <person name="Chapman S.B."/>
            <person name="Gainer-Dewar J."/>
            <person name="Goldberg J."/>
            <person name="Griggs A."/>
            <person name="Gujja S."/>
            <person name="Hansen M."/>
            <person name="Howarth C."/>
            <person name="Imamovic A."/>
            <person name="Ireland A."/>
            <person name="Larimer J."/>
            <person name="McCowan C."/>
            <person name="Murphy C."/>
            <person name="Pearson M."/>
            <person name="Poon T.W."/>
            <person name="Priest M."/>
            <person name="Roberts A."/>
            <person name="Saif S."/>
            <person name="Shea T."/>
            <person name="Sisk P."/>
            <person name="Sykes S."/>
            <person name="Wortman J."/>
            <person name="Nusbaum C."/>
            <person name="Birren B."/>
        </authorList>
    </citation>
    <scope>NUCLEOTIDE SEQUENCE [LARGE SCALE GENOMIC DNA]</scope>
    <source>
        <strain evidence="3">FAR1</strain>
    </source>
</reference>
<dbReference type="CDD" id="cd16021">
    <property type="entry name" value="ALP_like"/>
    <property type="match status" value="1"/>
</dbReference>
<keyword evidence="3" id="KW-1185">Reference proteome</keyword>
<organism evidence="2 3">
    <name type="scientific">Anopheles farauti</name>
    <dbReference type="NCBI Taxonomy" id="69004"/>
    <lineage>
        <taxon>Eukaryota</taxon>
        <taxon>Metazoa</taxon>
        <taxon>Ecdysozoa</taxon>
        <taxon>Arthropoda</taxon>
        <taxon>Hexapoda</taxon>
        <taxon>Insecta</taxon>
        <taxon>Pterygota</taxon>
        <taxon>Neoptera</taxon>
        <taxon>Endopterygota</taxon>
        <taxon>Diptera</taxon>
        <taxon>Nematocera</taxon>
        <taxon>Culicoidea</taxon>
        <taxon>Culicidae</taxon>
        <taxon>Anophelinae</taxon>
        <taxon>Anopheles</taxon>
    </lineage>
</organism>
<keyword evidence="1" id="KW-0472">Membrane</keyword>
<evidence type="ECO:0000313" key="2">
    <source>
        <dbReference type="EnsemblMetazoa" id="AFAF015683-PA"/>
    </source>
</evidence>
<accession>A0A182QRZ4</accession>
<protein>
    <recommendedName>
        <fullName evidence="4">DUF229 domain-containing protein</fullName>
    </recommendedName>
</protein>
<dbReference type="FunFam" id="3.40.720.10:FF:000017">
    <property type="entry name" value="Predicted protein"/>
    <property type="match status" value="1"/>
</dbReference>
<proteinExistence type="predicted"/>
<dbReference type="InterPro" id="IPR004245">
    <property type="entry name" value="DUF229"/>
</dbReference>
<dbReference type="InterPro" id="IPR017850">
    <property type="entry name" value="Alkaline_phosphatase_core_sf"/>
</dbReference>
<dbReference type="SUPFAM" id="SSF53649">
    <property type="entry name" value="Alkaline phosphatase-like"/>
    <property type="match status" value="1"/>
</dbReference>
<evidence type="ECO:0008006" key="4">
    <source>
        <dbReference type="Google" id="ProtNLM"/>
    </source>
</evidence>
<dbReference type="AlphaFoldDB" id="A0A182QRZ4"/>
<dbReference type="EnsemblMetazoa" id="AFAF015683-RA">
    <property type="protein sequence ID" value="AFAF015683-PA"/>
    <property type="gene ID" value="AFAF015683"/>
</dbReference>
<sequence length="670" mass="77544">MYQCRKFTRRNLLCLLTIGVVYLLLDHYFNGEDYGDNREKLVLIEESIKSLANQGACKMPSLPVDSPEMLSFLKDEPPIECGSELQDWVTCEVGFAVAIVINMNVLMVCIFKNLAPQKAVCSIKPEVIKEKGKITCDYADILRQSDFKLSFGETTRTAGSYTLQASDFVRAKCWTDSRTERWQGLLIGIRQDEQLRSRTSWNKESALNVLMLGFDSLSRNAFQRKLPKAYKYLTKYLGADVLQGYNIVGDGTPQALIPLLTGFTELELPDTRRRMKNTEYVNVYPLIWAEYEKYGYVTAFNEDVPNIGTFSYRLNGFNEQPTDHYMRTYYLAIEAYLSYYKRLCIGAKPRHKVMLDYTRDFMLSYRPSTPRFVFSFHGELSHDSINLVGVADTDLTNWLVELKKSGVLNTTVLVLMSDHGNRFAEVRNTLQGKQEERLPFFSFTFPDWFKTHYREQYDNFRQNLDRLVTPFDVHETLQDILTLQTLKTKQKPAVSRAISLFDVIPRNRSCADAYIEPHWCACLNWQPINDTASSEEVFRSAKVIVDTINHHTERHRGICALLTLDEIRWAARLQPHEGLVRFKQNRDTDGFLGDFSSDAIRVPHDMYQVKLVTNPSKAIYEASVLHDRTSNQFRVKLGDISRINKYGEQANCVYERDPEMRKFCYCKDDH</sequence>
<dbReference type="Proteomes" id="UP000075886">
    <property type="component" value="Unassembled WGS sequence"/>
</dbReference>
<dbReference type="STRING" id="69004.A0A182QRZ4"/>
<dbReference type="PANTHER" id="PTHR10974">
    <property type="entry name" value="FI08016P-RELATED"/>
    <property type="match status" value="1"/>
</dbReference>
<name>A0A182QRZ4_9DIPT</name>
<dbReference type="GO" id="GO:0005615">
    <property type="term" value="C:extracellular space"/>
    <property type="evidence" value="ECO:0007669"/>
    <property type="project" value="TreeGrafter"/>
</dbReference>
<reference evidence="2" key="2">
    <citation type="submission" date="2020-05" db="UniProtKB">
        <authorList>
            <consortium name="EnsemblMetazoa"/>
        </authorList>
    </citation>
    <scope>IDENTIFICATION</scope>
    <source>
        <strain evidence="2">FAR1</strain>
    </source>
</reference>
<feature type="transmembrane region" description="Helical" evidence="1">
    <location>
        <begin position="12"/>
        <end position="29"/>
    </location>
</feature>
<evidence type="ECO:0000313" key="3">
    <source>
        <dbReference type="Proteomes" id="UP000075886"/>
    </source>
</evidence>
<evidence type="ECO:0000256" key="1">
    <source>
        <dbReference type="SAM" id="Phobius"/>
    </source>
</evidence>
<keyword evidence="1" id="KW-1133">Transmembrane helix</keyword>
<dbReference type="Gene3D" id="3.40.720.10">
    <property type="entry name" value="Alkaline Phosphatase, subunit A"/>
    <property type="match status" value="1"/>
</dbReference>
<dbReference type="EMBL" id="AXCN02000015">
    <property type="status" value="NOT_ANNOTATED_CDS"/>
    <property type="molecule type" value="Genomic_DNA"/>
</dbReference>
<dbReference type="VEuPathDB" id="VectorBase:AFAF015683"/>
<dbReference type="PANTHER" id="PTHR10974:SF73">
    <property type="entry name" value="FI21235P1"/>
    <property type="match status" value="1"/>
</dbReference>
<keyword evidence="1" id="KW-0812">Transmembrane</keyword>